<keyword evidence="8 10" id="KW-0675">Receptor</keyword>
<dbReference type="GO" id="GO:0005549">
    <property type="term" value="F:odorant binding"/>
    <property type="evidence" value="ECO:0007669"/>
    <property type="project" value="InterPro"/>
</dbReference>
<evidence type="ECO:0000256" key="4">
    <source>
        <dbReference type="ARBA" id="ARBA00022692"/>
    </source>
</evidence>
<protein>
    <recommendedName>
        <fullName evidence="10">Odorant receptor</fullName>
    </recommendedName>
</protein>
<dbReference type="Pfam" id="PF02949">
    <property type="entry name" value="7tm_6"/>
    <property type="match status" value="1"/>
</dbReference>
<evidence type="ECO:0000313" key="11">
    <source>
        <dbReference type="Proteomes" id="UP000694866"/>
    </source>
</evidence>
<dbReference type="AlphaFoldDB" id="A0A9R1U656"/>
<name>A0A9R1U656_9HYME</name>
<dbReference type="GO" id="GO:0004984">
    <property type="term" value="F:olfactory receptor activity"/>
    <property type="evidence" value="ECO:0007669"/>
    <property type="project" value="InterPro"/>
</dbReference>
<evidence type="ECO:0000313" key="12">
    <source>
        <dbReference type="RefSeq" id="XP_011308637.1"/>
    </source>
</evidence>
<evidence type="ECO:0000256" key="10">
    <source>
        <dbReference type="RuleBase" id="RU351113"/>
    </source>
</evidence>
<sequence length="403" mass="45900">MQYPRITRNESKAIELTRWLLTPLGVWAFIKTSPSPKEIISAIFQQFICYSIILFALVPSIFHILFREKNLSAKIALCGPVGFFMMNLLKYSAIIHHRRNIKMCIEHVKTDWLRIDNDLEIDIMRKNVLIGRKLTIVCASFIYTGGMSYHTVMPFLMGSPASSVHFDEPRPMVFPGYDVIFDPYITPVYEIVYCSHCLAALIIYTITTVSCNLAANFVMHASGQIQIIIGKLNGLVGDEYKSDDKCLGEKIGDIVRDHGRVLRFTIKIERVLREICLVEVFASAIIICLLEYYCLTTWNESETIGIITYFLLLMSLCFNIFIFCYIGEVLKKQCYEPGHTAYMIDWHRLPPNKVSALILIIANAQVPRKITAGGMLDLSLSNFLTVMKTSLVYLNLLRTAETS</sequence>
<feature type="transmembrane region" description="Helical" evidence="10">
    <location>
        <begin position="71"/>
        <end position="89"/>
    </location>
</feature>
<gene>
    <name evidence="12" type="primary">LOC105269805</name>
</gene>
<evidence type="ECO:0000256" key="2">
    <source>
        <dbReference type="ARBA" id="ARBA00022475"/>
    </source>
</evidence>
<evidence type="ECO:0000256" key="1">
    <source>
        <dbReference type="ARBA" id="ARBA00004651"/>
    </source>
</evidence>
<keyword evidence="6 10" id="KW-1133">Transmembrane helix</keyword>
<dbReference type="PANTHER" id="PTHR21137:SF35">
    <property type="entry name" value="ODORANT RECEPTOR 19A-RELATED"/>
    <property type="match status" value="1"/>
</dbReference>
<comment type="similarity">
    <text evidence="10">Belongs to the insect chemoreceptor superfamily. Heteromeric odorant receptor channel (TC 1.A.69) family.</text>
</comment>
<keyword evidence="4 10" id="KW-0812">Transmembrane</keyword>
<dbReference type="GO" id="GO:0007165">
    <property type="term" value="P:signal transduction"/>
    <property type="evidence" value="ECO:0007669"/>
    <property type="project" value="UniProtKB-KW"/>
</dbReference>
<keyword evidence="2" id="KW-1003">Cell membrane</keyword>
<dbReference type="OrthoDB" id="6617147at2759"/>
<evidence type="ECO:0000256" key="9">
    <source>
        <dbReference type="ARBA" id="ARBA00023224"/>
    </source>
</evidence>
<evidence type="ECO:0000256" key="8">
    <source>
        <dbReference type="ARBA" id="ARBA00023170"/>
    </source>
</evidence>
<dbReference type="KEGG" id="fas:105269805"/>
<feature type="transmembrane region" description="Helical" evidence="10">
    <location>
        <begin position="47"/>
        <end position="65"/>
    </location>
</feature>
<organism evidence="11 12">
    <name type="scientific">Fopius arisanus</name>
    <dbReference type="NCBI Taxonomy" id="64838"/>
    <lineage>
        <taxon>Eukaryota</taxon>
        <taxon>Metazoa</taxon>
        <taxon>Ecdysozoa</taxon>
        <taxon>Arthropoda</taxon>
        <taxon>Hexapoda</taxon>
        <taxon>Insecta</taxon>
        <taxon>Pterygota</taxon>
        <taxon>Neoptera</taxon>
        <taxon>Endopterygota</taxon>
        <taxon>Hymenoptera</taxon>
        <taxon>Apocrita</taxon>
        <taxon>Ichneumonoidea</taxon>
        <taxon>Braconidae</taxon>
        <taxon>Opiinae</taxon>
        <taxon>Fopius</taxon>
    </lineage>
</organism>
<reference evidence="12" key="1">
    <citation type="submission" date="2025-08" db="UniProtKB">
        <authorList>
            <consortium name="RefSeq"/>
        </authorList>
    </citation>
    <scope>IDENTIFICATION</scope>
    <source>
        <strain evidence="12">USDA-PBARC FA_bdor</strain>
        <tissue evidence="12">Whole organism</tissue>
    </source>
</reference>
<evidence type="ECO:0000256" key="6">
    <source>
        <dbReference type="ARBA" id="ARBA00022989"/>
    </source>
</evidence>
<dbReference type="GO" id="GO:0005886">
    <property type="term" value="C:plasma membrane"/>
    <property type="evidence" value="ECO:0007669"/>
    <property type="project" value="UniProtKB-SubCell"/>
</dbReference>
<accession>A0A9R1U656</accession>
<dbReference type="Proteomes" id="UP000694866">
    <property type="component" value="Unplaced"/>
</dbReference>
<evidence type="ECO:0000256" key="3">
    <source>
        <dbReference type="ARBA" id="ARBA00022606"/>
    </source>
</evidence>
<evidence type="ECO:0000256" key="5">
    <source>
        <dbReference type="ARBA" id="ARBA00022725"/>
    </source>
</evidence>
<keyword evidence="7 10" id="KW-0472">Membrane</keyword>
<proteinExistence type="inferred from homology"/>
<dbReference type="RefSeq" id="XP_011308637.1">
    <property type="nucleotide sequence ID" value="XM_011310335.1"/>
</dbReference>
<comment type="subcellular location">
    <subcellularLocation>
        <location evidence="1 10">Cell membrane</location>
        <topology evidence="1 10">Multi-pass membrane protein</topology>
    </subcellularLocation>
</comment>
<keyword evidence="9 10" id="KW-0807">Transducer</keyword>
<keyword evidence="3 10" id="KW-0716">Sensory transduction</keyword>
<keyword evidence="11" id="KW-1185">Reference proteome</keyword>
<evidence type="ECO:0000256" key="7">
    <source>
        <dbReference type="ARBA" id="ARBA00023136"/>
    </source>
</evidence>
<dbReference type="InterPro" id="IPR004117">
    <property type="entry name" value="7tm6_olfct_rcpt"/>
</dbReference>
<dbReference type="GeneID" id="105269805"/>
<comment type="caution">
    <text evidence="10">Lacks conserved residue(s) required for the propagation of feature annotation.</text>
</comment>
<dbReference type="PANTHER" id="PTHR21137">
    <property type="entry name" value="ODORANT RECEPTOR"/>
    <property type="match status" value="1"/>
</dbReference>
<feature type="transmembrane region" description="Helical" evidence="10">
    <location>
        <begin position="134"/>
        <end position="157"/>
    </location>
</feature>
<feature type="transmembrane region" description="Helical" evidence="10">
    <location>
        <begin position="304"/>
        <end position="326"/>
    </location>
</feature>
<keyword evidence="5 10" id="KW-0552">Olfaction</keyword>
<feature type="transmembrane region" description="Helical" evidence="10">
    <location>
        <begin position="271"/>
        <end position="292"/>
    </location>
</feature>